<gene>
    <name evidence="2" type="ORF">SAMN06272739_0542</name>
</gene>
<keyword evidence="3" id="KW-1185">Reference proteome</keyword>
<dbReference type="EMBL" id="OCNK01000001">
    <property type="protein sequence ID" value="SOD94019.1"/>
    <property type="molecule type" value="Genomic_DNA"/>
</dbReference>
<dbReference type="NCBIfam" id="TIGR04222">
    <property type="entry name" value="near_uncomplex"/>
    <property type="match status" value="1"/>
</dbReference>
<organism evidence="2 3">
    <name type="scientific">Blastococcus haudaquaticus</name>
    <dbReference type="NCBI Taxonomy" id="1938745"/>
    <lineage>
        <taxon>Bacteria</taxon>
        <taxon>Bacillati</taxon>
        <taxon>Actinomycetota</taxon>
        <taxon>Actinomycetes</taxon>
        <taxon>Geodermatophilales</taxon>
        <taxon>Geodermatophilaceae</taxon>
        <taxon>Blastococcus</taxon>
    </lineage>
</organism>
<feature type="region of interest" description="Disordered" evidence="1">
    <location>
        <begin position="160"/>
        <end position="179"/>
    </location>
</feature>
<dbReference type="Proteomes" id="UP000219482">
    <property type="component" value="Unassembled WGS sequence"/>
</dbReference>
<sequence>MTTAELDLYEIAFLAGGVDRVIDTALVALVESGRIRVHAPGELAVVEPGRSHPVEGAVMDAVGTHGHRSVDTIRWRLADDARLSEPGTSLAASGLLRRRSRLRRRRSSGSAWSPTSTGRETLRRLADDPGAARVLDGGHAFQVAALQVALRGREALPDPRSRSEIFERPLPPLPRSSGMDRRIRDAGLHDPGHAAFRTQHGAIGGAAAIGFLEGGGGDGGGF</sequence>
<dbReference type="RefSeq" id="WP_097182377.1">
    <property type="nucleotide sequence ID" value="NZ_OCNK01000001.1"/>
</dbReference>
<evidence type="ECO:0000256" key="1">
    <source>
        <dbReference type="SAM" id="MobiDB-lite"/>
    </source>
</evidence>
<evidence type="ECO:0000313" key="2">
    <source>
        <dbReference type="EMBL" id="SOD94019.1"/>
    </source>
</evidence>
<proteinExistence type="predicted"/>
<reference evidence="3" key="1">
    <citation type="submission" date="2017-09" db="EMBL/GenBank/DDBJ databases">
        <authorList>
            <person name="Varghese N."/>
            <person name="Submissions S."/>
        </authorList>
    </citation>
    <scope>NUCLEOTIDE SEQUENCE [LARGE SCALE GENOMIC DNA]</scope>
    <source>
        <strain evidence="3">DSM 44270</strain>
    </source>
</reference>
<name>A0A286GFW1_9ACTN</name>
<feature type="region of interest" description="Disordered" evidence="1">
    <location>
        <begin position="101"/>
        <end position="122"/>
    </location>
</feature>
<dbReference type="InterPro" id="IPR026467">
    <property type="entry name" value="Ser/Gly_Cys_C_dom"/>
</dbReference>
<evidence type="ECO:0000313" key="3">
    <source>
        <dbReference type="Proteomes" id="UP000219482"/>
    </source>
</evidence>
<accession>A0A286GFW1</accession>
<dbReference type="AlphaFoldDB" id="A0A286GFW1"/>
<protein>
    <submittedName>
        <fullName evidence="2">TIGR04222 domain-containing protein</fullName>
    </submittedName>
</protein>
<dbReference type="OrthoDB" id="3620552at2"/>